<comment type="caution">
    <text evidence="2">The sequence shown here is derived from an EMBL/GenBank/DDBJ whole genome shotgun (WGS) entry which is preliminary data.</text>
</comment>
<feature type="region of interest" description="Disordered" evidence="1">
    <location>
        <begin position="415"/>
        <end position="451"/>
    </location>
</feature>
<feature type="compositionally biased region" description="Low complexity" evidence="1">
    <location>
        <begin position="415"/>
        <end position="425"/>
    </location>
</feature>
<feature type="region of interest" description="Disordered" evidence="1">
    <location>
        <begin position="653"/>
        <end position="673"/>
    </location>
</feature>
<accession>A0A1R1YJH6</accession>
<evidence type="ECO:0000313" key="2">
    <source>
        <dbReference type="EMBL" id="OMJ27030.1"/>
    </source>
</evidence>
<evidence type="ECO:0000256" key="1">
    <source>
        <dbReference type="SAM" id="MobiDB-lite"/>
    </source>
</evidence>
<sequence length="673" mass="73980">MALNGQDSGVYFSGKKIDLNKNSNIPELLEKRNYISEQNNQANIDADYEPFIYSDKNGELNKNDINSNRFTNNPDISDNNKISDQAMINNKQNIEQEILVNSNGNNNQIQNHEAGIGKGSDMGPRAKPRVQASVFEENQVEYVAKTIKKKATKLYTNDDVNADKVVYPNAAVTPTIIYQNKQSKTSSSTSTETSEPVSVVEVLETVYLTKVESVINTKYLDDKTIYTSIKPSVDNNRIVQDTPAKVSDDIQGVTITKCDEEIKTTCIQLQEYCSLKKAAKLYSIFTRCNTSTTSTSLIASTNGKSLSEEVVTPTSSIILSTVTPPTTTSCKKKTRVTTKVIYTTIISLVTQSGYITQSKIIPSVNSYTLSTVTPTSVDRISTTEKIKRDSHDCNTKNTSSLLYKSSISLTSIRSSSQENISAESSTGIQLTSYETSSTQTRTKRTRKSDMCQSYTLSTPSISVNSTSTDNASVASITELVTTSNDTPHTFKRTTRAKSTNFTTTKYSEPPIFATSSAVIASPISPSDTVVTTVYIVRSNTTPSITVTQRPIPTTQEKGYNVPSSTKKEASTIDVVKPYNHNGITQDRNMNNNDKRSTPTVTKEIVGNDHGNPISKKTLTKSNPKDSGEISITQSKSNIEFDINDLVKSQEVKRSVADNNEKQTPGKKNIDIMF</sequence>
<feature type="compositionally biased region" description="Polar residues" evidence="1">
    <location>
        <begin position="581"/>
        <end position="591"/>
    </location>
</feature>
<reference evidence="3" key="1">
    <citation type="submission" date="2017-01" db="EMBL/GenBank/DDBJ databases">
        <authorList>
            <person name="Wang Y."/>
            <person name="White M."/>
            <person name="Kvist S."/>
            <person name="Moncalvo J.-M."/>
        </authorList>
    </citation>
    <scope>NUCLEOTIDE SEQUENCE [LARGE SCALE GENOMIC DNA]</scope>
    <source>
        <strain evidence="3">ID-206-W2</strain>
    </source>
</reference>
<proteinExistence type="predicted"/>
<organism evidence="2 3">
    <name type="scientific">Smittium culicis</name>
    <dbReference type="NCBI Taxonomy" id="133412"/>
    <lineage>
        <taxon>Eukaryota</taxon>
        <taxon>Fungi</taxon>
        <taxon>Fungi incertae sedis</taxon>
        <taxon>Zoopagomycota</taxon>
        <taxon>Kickxellomycotina</taxon>
        <taxon>Harpellomycetes</taxon>
        <taxon>Harpellales</taxon>
        <taxon>Legeriomycetaceae</taxon>
        <taxon>Smittium</taxon>
    </lineage>
</organism>
<dbReference type="EMBL" id="LSSM01001220">
    <property type="protein sequence ID" value="OMJ27030.1"/>
    <property type="molecule type" value="Genomic_DNA"/>
</dbReference>
<keyword evidence="3" id="KW-1185">Reference proteome</keyword>
<dbReference type="AlphaFoldDB" id="A0A1R1YJH6"/>
<gene>
    <name evidence="2" type="ORF">AYI69_g3550</name>
</gene>
<protein>
    <submittedName>
        <fullName evidence="2">Uncharacterized protein</fullName>
    </submittedName>
</protein>
<evidence type="ECO:0000313" key="3">
    <source>
        <dbReference type="Proteomes" id="UP000187429"/>
    </source>
</evidence>
<dbReference type="OrthoDB" id="5695326at2759"/>
<feature type="region of interest" description="Disordered" evidence="1">
    <location>
        <begin position="579"/>
        <end position="629"/>
    </location>
</feature>
<dbReference type="Proteomes" id="UP000187429">
    <property type="component" value="Unassembled WGS sequence"/>
</dbReference>
<name>A0A1R1YJH6_9FUNG</name>